<dbReference type="RefSeq" id="WP_095540411.1">
    <property type="nucleotide sequence ID" value="NZ_NSJB01000010.1"/>
</dbReference>
<reference evidence="5 6" key="1">
    <citation type="submission" date="2017-08" db="EMBL/GenBank/DDBJ databases">
        <title>WGS of Clinical strains of the CDC Group NO-1 linked to zoonotic infections in humans.</title>
        <authorList>
            <person name="Bernier A.-M."/>
            <person name="Bernard K."/>
        </authorList>
    </citation>
    <scope>NUCLEOTIDE SEQUENCE [LARGE SCALE GENOMIC DNA]</scope>
    <source>
        <strain evidence="3 5">NML00-0135</strain>
        <strain evidence="4 6">NML79-0751</strain>
    </source>
</reference>
<dbReference type="GO" id="GO:0016989">
    <property type="term" value="F:sigma factor antagonist activity"/>
    <property type="evidence" value="ECO:0007669"/>
    <property type="project" value="InterPro"/>
</dbReference>
<protein>
    <submittedName>
        <fullName evidence="3">Anti-anti-sigma factor</fullName>
    </submittedName>
</protein>
<dbReference type="Pfam" id="PF03872">
    <property type="entry name" value="RseA_N"/>
    <property type="match status" value="1"/>
</dbReference>
<dbReference type="InterPro" id="IPR005572">
    <property type="entry name" value="Anti-sigma_E_RseA_N"/>
</dbReference>
<accession>A0A2A2APV9</accession>
<organism evidence="3 5">
    <name type="scientific">Vandammella animalimorsus</name>
    <dbReference type="NCBI Taxonomy" id="2029117"/>
    <lineage>
        <taxon>Bacteria</taxon>
        <taxon>Pseudomonadati</taxon>
        <taxon>Pseudomonadota</taxon>
        <taxon>Betaproteobacteria</taxon>
        <taxon>Burkholderiales</taxon>
        <taxon>Comamonadaceae</taxon>
        <taxon>Vandammella</taxon>
    </lineage>
</organism>
<sequence>MTAHSPSPPHAAIGGAQPIGATPETVREWLSALADGELQAQQCSQLMQHIDALCSAHGDAGLPQPLLAWQHYQLIGQCLRRPVEPAAPASDSALFLQRLRLRLAEQTPEALTRATAQQPSQAGAPGQPGIQTQQPAAAAMPQEAANAAVLRWKVAAGLASVAAVAAMGWHGFSLLSGPGLGGQQLASAPVQRQEAAPAAALTTTAASATASAVGPVPPVPPAPPVGQGVLIRDPQLDELLNRHYANTQALQQPAPFLRNASVAGRSAP</sequence>
<dbReference type="InterPro" id="IPR036147">
    <property type="entry name" value="Anti-sigma_E_RseA_N_sf"/>
</dbReference>
<dbReference type="SUPFAM" id="SSF89069">
    <property type="entry name" value="N-terminal, cytoplasmic domain of anti-sigmaE factor RseA"/>
    <property type="match status" value="1"/>
</dbReference>
<keyword evidence="5" id="KW-1185">Reference proteome</keyword>
<evidence type="ECO:0000259" key="2">
    <source>
        <dbReference type="Pfam" id="PF03872"/>
    </source>
</evidence>
<evidence type="ECO:0000256" key="1">
    <source>
        <dbReference type="SAM" id="MobiDB-lite"/>
    </source>
</evidence>
<feature type="domain" description="Anti sigma-E protein RseA N-terminal" evidence="2">
    <location>
        <begin position="27"/>
        <end position="119"/>
    </location>
</feature>
<evidence type="ECO:0000313" key="3">
    <source>
        <dbReference type="EMBL" id="PAT36502.1"/>
    </source>
</evidence>
<gene>
    <name evidence="4" type="ORF">CK623_08810</name>
    <name evidence="3" type="ORF">CK625_10850</name>
</gene>
<evidence type="ECO:0000313" key="4">
    <source>
        <dbReference type="EMBL" id="PAT39797.1"/>
    </source>
</evidence>
<evidence type="ECO:0000313" key="6">
    <source>
        <dbReference type="Proteomes" id="UP000218644"/>
    </source>
</evidence>
<dbReference type="AlphaFoldDB" id="A0A2A2AFK1"/>
<name>A0A2A2AFK1_9BURK</name>
<comment type="caution">
    <text evidence="3">The sequence shown here is derived from an EMBL/GenBank/DDBJ whole genome shotgun (WGS) entry which is preliminary data.</text>
</comment>
<dbReference type="EMBL" id="NSJB01000010">
    <property type="protein sequence ID" value="PAT36502.1"/>
    <property type="molecule type" value="Genomic_DNA"/>
</dbReference>
<dbReference type="Proteomes" id="UP000218054">
    <property type="component" value="Unassembled WGS sequence"/>
</dbReference>
<dbReference type="Gene3D" id="1.10.10.880">
    <property type="entry name" value="Anti sigma-E protein RseA, N-terminal domain"/>
    <property type="match status" value="1"/>
</dbReference>
<accession>A0A2A2AFK1</accession>
<dbReference type="Proteomes" id="UP000218644">
    <property type="component" value="Unassembled WGS sequence"/>
</dbReference>
<feature type="compositionally biased region" description="Low complexity" evidence="1">
    <location>
        <begin position="114"/>
        <end position="138"/>
    </location>
</feature>
<proteinExistence type="predicted"/>
<dbReference type="EMBL" id="NSJD01000013">
    <property type="protein sequence ID" value="PAT39797.1"/>
    <property type="molecule type" value="Genomic_DNA"/>
</dbReference>
<evidence type="ECO:0000313" key="5">
    <source>
        <dbReference type="Proteomes" id="UP000218054"/>
    </source>
</evidence>
<feature type="region of interest" description="Disordered" evidence="1">
    <location>
        <begin position="109"/>
        <end position="138"/>
    </location>
</feature>